<keyword evidence="4" id="KW-0769">Symport</keyword>
<dbReference type="InterPro" id="IPR050382">
    <property type="entry name" value="MFS_Na/Anion_cotransporter"/>
</dbReference>
<feature type="region of interest" description="Disordered" evidence="7">
    <location>
        <begin position="602"/>
        <end position="641"/>
    </location>
</feature>
<dbReference type="PROSITE" id="PS50850">
    <property type="entry name" value="MFS"/>
    <property type="match status" value="1"/>
</dbReference>
<reference evidence="10" key="1">
    <citation type="submission" date="2020-11" db="EMBL/GenBank/DDBJ databases">
        <authorList>
            <person name="Tran Van P."/>
        </authorList>
    </citation>
    <scope>NUCLEOTIDE SEQUENCE</scope>
</reference>
<keyword evidence="3 8" id="KW-0812">Transmembrane</keyword>
<evidence type="ECO:0000256" key="1">
    <source>
        <dbReference type="ARBA" id="ARBA00004141"/>
    </source>
</evidence>
<accession>A0A7R9EMI2</accession>
<feature type="compositionally biased region" description="Polar residues" evidence="7">
    <location>
        <begin position="625"/>
        <end position="641"/>
    </location>
</feature>
<feature type="transmembrane region" description="Helical" evidence="8">
    <location>
        <begin position="411"/>
        <end position="431"/>
    </location>
</feature>
<evidence type="ECO:0000256" key="7">
    <source>
        <dbReference type="SAM" id="MobiDB-lite"/>
    </source>
</evidence>
<feature type="transmembrane region" description="Helical" evidence="8">
    <location>
        <begin position="90"/>
        <end position="110"/>
    </location>
</feature>
<dbReference type="InterPro" id="IPR036259">
    <property type="entry name" value="MFS_trans_sf"/>
</dbReference>
<dbReference type="AlphaFoldDB" id="A0A7R9EMI2"/>
<dbReference type="Gene3D" id="1.20.1250.20">
    <property type="entry name" value="MFS general substrate transporter like domains"/>
    <property type="match status" value="2"/>
</dbReference>
<feature type="region of interest" description="Disordered" evidence="7">
    <location>
        <begin position="470"/>
        <end position="489"/>
    </location>
</feature>
<feature type="domain" description="Major facilitator superfamily (MFS) profile" evidence="9">
    <location>
        <begin position="20"/>
        <end position="467"/>
    </location>
</feature>
<feature type="transmembrane region" description="Helical" evidence="8">
    <location>
        <begin position="117"/>
        <end position="137"/>
    </location>
</feature>
<dbReference type="InterPro" id="IPR020846">
    <property type="entry name" value="MFS_dom"/>
</dbReference>
<evidence type="ECO:0000256" key="4">
    <source>
        <dbReference type="ARBA" id="ARBA00022847"/>
    </source>
</evidence>
<dbReference type="CDD" id="cd17318">
    <property type="entry name" value="MFS_SLC17"/>
    <property type="match status" value="1"/>
</dbReference>
<feature type="transmembrane region" description="Helical" evidence="8">
    <location>
        <begin position="207"/>
        <end position="227"/>
    </location>
</feature>
<dbReference type="PANTHER" id="PTHR11662:SF457">
    <property type="entry name" value="MAJOR FACILITATOR SUPERFAMILY TRANSPORTER 3"/>
    <property type="match status" value="1"/>
</dbReference>
<dbReference type="GO" id="GO:0015293">
    <property type="term" value="F:symporter activity"/>
    <property type="evidence" value="ECO:0007669"/>
    <property type="project" value="UniProtKB-KW"/>
</dbReference>
<gene>
    <name evidence="10" type="ORF">TBIB3V08_LOCUS91</name>
</gene>
<dbReference type="InterPro" id="IPR011701">
    <property type="entry name" value="MFS"/>
</dbReference>
<evidence type="ECO:0000256" key="5">
    <source>
        <dbReference type="ARBA" id="ARBA00022989"/>
    </source>
</evidence>
<evidence type="ECO:0000259" key="9">
    <source>
        <dbReference type="PROSITE" id="PS50850"/>
    </source>
</evidence>
<dbReference type="GO" id="GO:0006820">
    <property type="term" value="P:monoatomic anion transport"/>
    <property type="evidence" value="ECO:0007669"/>
    <property type="project" value="TreeGrafter"/>
</dbReference>
<sequence length="666" mass="73273">MLAFLDKVGGAFRCIPARYVVLVIGSIGVIFQFQIKVSLSVAIVAMVKSKNTTDSNFTEMDTCPNAGNTANSSSSSKEGEFEWSESMQGVVLSAFYYGYVSTQLLCGWLSDKFGTKVVMGAGMMAAGILNLLSPLAANWDVGALITLRVLQGMFCAVYFAPVQALFSRWFPPQEHQRFIGVLNSFMYIGSISSMSLSGVLSDISWELVFYVYGTTAIIWATICLLCLKNSPEEHPYITKEEMDYIMKDSKRNIKQEEKPSTPVPWIKLFTSMPVWATILMQTGGNFVSYTFLSELPTYTKNILNYNISGSGIVSSLPYISAWIGCVGSGYVSQWLQENKYITRLTSYRLFNGIGALGPAICVITISLVGCNTTAIIALLVLTMFTYAMFYGGGSVANFLDLGINYAGTLSGITLTVANSMGIIAPLVTGALTDGNQTRAQWKIVFYIATAFSVAPFILFMFCGSTEEQSWNKQERTDKSEKPEGTNSGVTKLVFTQLPSSLPNELPTLSGAEFPEQLASKLRQPHRQLPLQMVVSDMRYRNTFDSPSLQPVQQFVNTQESGDWCDSKLLPNSNDVSDIEMEDEDETELCHPQNENDECLLDREGKSLPNSESTDINDDLHESSYGAPTSSIGGNQYLSSQSSGEKIFQELKEKVRVKMGLTSSFSP</sequence>
<keyword evidence="5 8" id="KW-1133">Transmembrane helix</keyword>
<evidence type="ECO:0000256" key="3">
    <source>
        <dbReference type="ARBA" id="ARBA00022692"/>
    </source>
</evidence>
<comment type="subcellular location">
    <subcellularLocation>
        <location evidence="1">Membrane</location>
        <topology evidence="1">Multi-pass membrane protein</topology>
    </subcellularLocation>
</comment>
<organism evidence="10">
    <name type="scientific">Timema bartmani</name>
    <dbReference type="NCBI Taxonomy" id="61472"/>
    <lineage>
        <taxon>Eukaryota</taxon>
        <taxon>Metazoa</taxon>
        <taxon>Ecdysozoa</taxon>
        <taxon>Arthropoda</taxon>
        <taxon>Hexapoda</taxon>
        <taxon>Insecta</taxon>
        <taxon>Pterygota</taxon>
        <taxon>Neoptera</taxon>
        <taxon>Polyneoptera</taxon>
        <taxon>Phasmatodea</taxon>
        <taxon>Timematodea</taxon>
        <taxon>Timematoidea</taxon>
        <taxon>Timematidae</taxon>
        <taxon>Timema</taxon>
    </lineage>
</organism>
<evidence type="ECO:0000256" key="6">
    <source>
        <dbReference type="ARBA" id="ARBA00023136"/>
    </source>
</evidence>
<feature type="transmembrane region" description="Helical" evidence="8">
    <location>
        <begin position="374"/>
        <end position="399"/>
    </location>
</feature>
<protein>
    <recommendedName>
        <fullName evidence="9">Major facilitator superfamily (MFS) profile domain-containing protein</fullName>
    </recommendedName>
</protein>
<name>A0A7R9EMI2_9NEOP</name>
<feature type="transmembrane region" description="Helical" evidence="8">
    <location>
        <begin position="143"/>
        <end position="166"/>
    </location>
</feature>
<feature type="compositionally biased region" description="Polar residues" evidence="7">
    <location>
        <begin position="58"/>
        <end position="71"/>
    </location>
</feature>
<evidence type="ECO:0000256" key="2">
    <source>
        <dbReference type="ARBA" id="ARBA00022448"/>
    </source>
</evidence>
<evidence type="ECO:0000256" key="8">
    <source>
        <dbReference type="SAM" id="Phobius"/>
    </source>
</evidence>
<feature type="transmembrane region" description="Helical" evidence="8">
    <location>
        <begin position="349"/>
        <end position="368"/>
    </location>
</feature>
<dbReference type="PANTHER" id="PTHR11662">
    <property type="entry name" value="SOLUTE CARRIER FAMILY 17"/>
    <property type="match status" value="1"/>
</dbReference>
<keyword evidence="2" id="KW-0813">Transport</keyword>
<feature type="transmembrane region" description="Helical" evidence="8">
    <location>
        <begin position="443"/>
        <end position="462"/>
    </location>
</feature>
<dbReference type="FunFam" id="1.20.1250.20:FF:000423">
    <property type="entry name" value="Putative inorganic phosphate cotransporter-like Protein"/>
    <property type="match status" value="1"/>
</dbReference>
<feature type="compositionally biased region" description="Basic and acidic residues" evidence="7">
    <location>
        <begin position="472"/>
        <end position="483"/>
    </location>
</feature>
<feature type="transmembrane region" description="Helical" evidence="8">
    <location>
        <begin position="178"/>
        <end position="201"/>
    </location>
</feature>
<keyword evidence="6 8" id="KW-0472">Membrane</keyword>
<dbReference type="SUPFAM" id="SSF103473">
    <property type="entry name" value="MFS general substrate transporter"/>
    <property type="match status" value="1"/>
</dbReference>
<dbReference type="GO" id="GO:0016020">
    <property type="term" value="C:membrane"/>
    <property type="evidence" value="ECO:0007669"/>
    <property type="project" value="UniProtKB-SubCell"/>
</dbReference>
<proteinExistence type="predicted"/>
<feature type="region of interest" description="Disordered" evidence="7">
    <location>
        <begin position="58"/>
        <end position="77"/>
    </location>
</feature>
<evidence type="ECO:0000313" key="10">
    <source>
        <dbReference type="EMBL" id="CAD7437480.1"/>
    </source>
</evidence>
<feature type="transmembrane region" description="Helical" evidence="8">
    <location>
        <begin position="20"/>
        <end position="47"/>
    </location>
</feature>
<dbReference type="EMBL" id="OD564275">
    <property type="protein sequence ID" value="CAD7437480.1"/>
    <property type="molecule type" value="Genomic_DNA"/>
</dbReference>
<dbReference type="FunFam" id="1.20.1250.20:FF:000003">
    <property type="entry name" value="Solute carrier family 17 member 3"/>
    <property type="match status" value="1"/>
</dbReference>
<dbReference type="Pfam" id="PF07690">
    <property type="entry name" value="MFS_1"/>
    <property type="match status" value="1"/>
</dbReference>